<feature type="transmembrane region" description="Helical" evidence="2">
    <location>
        <begin position="430"/>
        <end position="451"/>
    </location>
</feature>
<dbReference type="PROSITE" id="PS50011">
    <property type="entry name" value="PROTEIN_KINASE_DOM"/>
    <property type="match status" value="1"/>
</dbReference>
<keyword evidence="1" id="KW-0547">Nucleotide-binding</keyword>
<keyword evidence="2" id="KW-0472">Membrane</keyword>
<dbReference type="InterPro" id="IPR051681">
    <property type="entry name" value="Ser/Thr_Kinases-Pseudokinases"/>
</dbReference>
<dbReference type="InterPro" id="IPR059179">
    <property type="entry name" value="MLKL-like_MCAfunc"/>
</dbReference>
<dbReference type="SUPFAM" id="SSF56112">
    <property type="entry name" value="Protein kinase-like (PK-like)"/>
    <property type="match status" value="1"/>
</dbReference>
<keyword evidence="2" id="KW-1133">Transmembrane helix</keyword>
<dbReference type="InterPro" id="IPR000719">
    <property type="entry name" value="Prot_kinase_dom"/>
</dbReference>
<dbReference type="Pfam" id="PF07714">
    <property type="entry name" value="PK_Tyr_Ser-Thr"/>
    <property type="match status" value="1"/>
</dbReference>
<dbReference type="GO" id="GO:0004674">
    <property type="term" value="F:protein serine/threonine kinase activity"/>
    <property type="evidence" value="ECO:0007669"/>
    <property type="project" value="TreeGrafter"/>
</dbReference>
<feature type="binding site" evidence="1">
    <location>
        <position position="254"/>
    </location>
    <ligand>
        <name>ATP</name>
        <dbReference type="ChEBI" id="CHEBI:30616"/>
    </ligand>
</feature>
<dbReference type="InterPro" id="IPR011009">
    <property type="entry name" value="Kinase-like_dom_sf"/>
</dbReference>
<dbReference type="CDD" id="cd21037">
    <property type="entry name" value="MLKL_NTD"/>
    <property type="match status" value="1"/>
</dbReference>
<feature type="domain" description="Protein kinase" evidence="3">
    <location>
        <begin position="227"/>
        <end position="452"/>
    </location>
</feature>
<accession>A0AAD7NA75</accession>
<dbReference type="InterPro" id="IPR017441">
    <property type="entry name" value="Protein_kinase_ATP_BS"/>
</dbReference>
<organism evidence="4 5">
    <name type="scientific">Mycena metata</name>
    <dbReference type="NCBI Taxonomy" id="1033252"/>
    <lineage>
        <taxon>Eukaryota</taxon>
        <taxon>Fungi</taxon>
        <taxon>Dikarya</taxon>
        <taxon>Basidiomycota</taxon>
        <taxon>Agaricomycotina</taxon>
        <taxon>Agaricomycetes</taxon>
        <taxon>Agaricomycetidae</taxon>
        <taxon>Agaricales</taxon>
        <taxon>Marasmiineae</taxon>
        <taxon>Mycenaceae</taxon>
        <taxon>Mycena</taxon>
    </lineage>
</organism>
<dbReference type="PROSITE" id="PS00107">
    <property type="entry name" value="PROTEIN_KINASE_ATP"/>
    <property type="match status" value="1"/>
</dbReference>
<sequence length="452" mass="51693">MSLDLALDVILGLTPVPGLSAAFTPFKFIVSCIKQLEATQRQLGALTNAIGQLLATLHAEFQSSRLIASSSVQPLTDLGILLDDVHRFARIEQDRSFIKSLLNREFNVVNIEAFYHRIGMMVNSFQISALLNIQHMLIHNETARREDVDAFNARFSTLERNQTELRHALDVNQSNILAMMVSIERRLDRQHGNNAEYGFYSHTRQYLRSTSGQQVKLEDWMISSFDVDYGPEIGAGGFGTVFKGTWNRTEVAIKLVHDHSGVSASAVLLRKEIDIWMMLRHPNILQFLGANTMDDRPFVVMPLLPYNTRKFLHARPDFEPLHIFRDISLGLEYLHSRKICHGDLKGVYTGEIPMPTIPYADFIELVFKFDVEPDRPEEDECPRMSDGIWDLAEQCWNKDPKARPTARQIHDTIQLLMMSILTITPMELKMVVMIHFLITLCLLLSILIFHLF</sequence>
<keyword evidence="1" id="KW-0067">ATP-binding</keyword>
<reference evidence="4" key="1">
    <citation type="submission" date="2023-03" db="EMBL/GenBank/DDBJ databases">
        <title>Massive genome expansion in bonnet fungi (Mycena s.s.) driven by repeated elements and novel gene families across ecological guilds.</title>
        <authorList>
            <consortium name="Lawrence Berkeley National Laboratory"/>
            <person name="Harder C.B."/>
            <person name="Miyauchi S."/>
            <person name="Viragh M."/>
            <person name="Kuo A."/>
            <person name="Thoen E."/>
            <person name="Andreopoulos B."/>
            <person name="Lu D."/>
            <person name="Skrede I."/>
            <person name="Drula E."/>
            <person name="Henrissat B."/>
            <person name="Morin E."/>
            <person name="Kohler A."/>
            <person name="Barry K."/>
            <person name="LaButti K."/>
            <person name="Morin E."/>
            <person name="Salamov A."/>
            <person name="Lipzen A."/>
            <person name="Mereny Z."/>
            <person name="Hegedus B."/>
            <person name="Baldrian P."/>
            <person name="Stursova M."/>
            <person name="Weitz H."/>
            <person name="Taylor A."/>
            <person name="Grigoriev I.V."/>
            <person name="Nagy L.G."/>
            <person name="Martin F."/>
            <person name="Kauserud H."/>
        </authorList>
    </citation>
    <scope>NUCLEOTIDE SEQUENCE</scope>
    <source>
        <strain evidence="4">CBHHK182m</strain>
    </source>
</reference>
<keyword evidence="5" id="KW-1185">Reference proteome</keyword>
<keyword evidence="4" id="KW-0418">Kinase</keyword>
<proteinExistence type="predicted"/>
<evidence type="ECO:0000256" key="2">
    <source>
        <dbReference type="SAM" id="Phobius"/>
    </source>
</evidence>
<evidence type="ECO:0000313" key="5">
    <source>
        <dbReference type="Proteomes" id="UP001215598"/>
    </source>
</evidence>
<keyword evidence="2" id="KW-0812">Transmembrane</keyword>
<dbReference type="PANTHER" id="PTHR44329">
    <property type="entry name" value="SERINE/THREONINE-PROTEIN KINASE TNNI3K-RELATED"/>
    <property type="match status" value="1"/>
</dbReference>
<dbReference type="AlphaFoldDB" id="A0AAD7NA75"/>
<comment type="caution">
    <text evidence="4">The sequence shown here is derived from an EMBL/GenBank/DDBJ whole genome shotgun (WGS) entry which is preliminary data.</text>
</comment>
<dbReference type="GO" id="GO:0005524">
    <property type="term" value="F:ATP binding"/>
    <property type="evidence" value="ECO:0007669"/>
    <property type="project" value="UniProtKB-UniRule"/>
</dbReference>
<dbReference type="Gene3D" id="3.30.200.20">
    <property type="entry name" value="Phosphorylase Kinase, domain 1"/>
    <property type="match status" value="1"/>
</dbReference>
<dbReference type="InterPro" id="IPR001245">
    <property type="entry name" value="Ser-Thr/Tyr_kinase_cat_dom"/>
</dbReference>
<protein>
    <submittedName>
        <fullName evidence="4">Kinase-like domain-containing protein</fullName>
    </submittedName>
</protein>
<evidence type="ECO:0000259" key="3">
    <source>
        <dbReference type="PROSITE" id="PS50011"/>
    </source>
</evidence>
<dbReference type="Proteomes" id="UP001215598">
    <property type="component" value="Unassembled WGS sequence"/>
</dbReference>
<name>A0AAD7NA75_9AGAR</name>
<dbReference type="EMBL" id="JARKIB010000056">
    <property type="protein sequence ID" value="KAJ7753268.1"/>
    <property type="molecule type" value="Genomic_DNA"/>
</dbReference>
<gene>
    <name evidence="4" type="ORF">B0H16DRAFT_1835481</name>
</gene>
<evidence type="ECO:0000256" key="1">
    <source>
        <dbReference type="PROSITE-ProRule" id="PRU10141"/>
    </source>
</evidence>
<keyword evidence="4" id="KW-0808">Transferase</keyword>
<dbReference type="Gene3D" id="1.10.510.10">
    <property type="entry name" value="Transferase(Phosphotransferase) domain 1"/>
    <property type="match status" value="2"/>
</dbReference>
<evidence type="ECO:0000313" key="4">
    <source>
        <dbReference type="EMBL" id="KAJ7753268.1"/>
    </source>
</evidence>